<dbReference type="EMBL" id="SDPO01000002">
    <property type="protein sequence ID" value="RXZ48875.1"/>
    <property type="molecule type" value="Genomic_DNA"/>
</dbReference>
<dbReference type="SUPFAM" id="SSF52317">
    <property type="entry name" value="Class I glutamine amidotransferase-like"/>
    <property type="match status" value="1"/>
</dbReference>
<dbReference type="CDD" id="cd00146">
    <property type="entry name" value="PKD"/>
    <property type="match status" value="1"/>
</dbReference>
<dbReference type="CDD" id="cd04084">
    <property type="entry name" value="CBM6_xylanase-like"/>
    <property type="match status" value="1"/>
</dbReference>
<dbReference type="GO" id="GO:0005975">
    <property type="term" value="P:carbohydrate metabolic process"/>
    <property type="evidence" value="ECO:0007669"/>
    <property type="project" value="UniProtKB-ARBA"/>
</dbReference>
<dbReference type="PANTHER" id="PTHR40469">
    <property type="entry name" value="SECRETED GLYCOSYL HYDROLASE"/>
    <property type="match status" value="1"/>
</dbReference>
<dbReference type="Gene3D" id="2.60.120.260">
    <property type="entry name" value="Galactose-binding domain-like"/>
    <property type="match status" value="1"/>
</dbReference>
<keyword evidence="1" id="KW-0732">Signal</keyword>
<dbReference type="InterPro" id="IPR011041">
    <property type="entry name" value="Quinoprot_gluc/sorb_DH_b-prop"/>
</dbReference>
<dbReference type="InterPro" id="IPR011042">
    <property type="entry name" value="6-blade_b-propeller_TolB-like"/>
</dbReference>
<dbReference type="PANTHER" id="PTHR40469:SF2">
    <property type="entry name" value="GALACTOSE-BINDING DOMAIN-LIKE SUPERFAMILY PROTEIN"/>
    <property type="match status" value="1"/>
</dbReference>
<dbReference type="Pfam" id="PF03422">
    <property type="entry name" value="CBM_6"/>
    <property type="match status" value="1"/>
</dbReference>
<dbReference type="InterPro" id="IPR029010">
    <property type="entry name" value="ThuA-like"/>
</dbReference>
<dbReference type="SMART" id="SM00089">
    <property type="entry name" value="PKD"/>
    <property type="match status" value="1"/>
</dbReference>
<dbReference type="NCBIfam" id="NF047446">
    <property type="entry name" value="barrel_OmpL47"/>
    <property type="match status" value="2"/>
</dbReference>
<proteinExistence type="predicted"/>
<accession>A0A4Q2JL62</accession>
<dbReference type="Proteomes" id="UP000292935">
    <property type="component" value="Unassembled WGS sequence"/>
</dbReference>
<dbReference type="InterPro" id="IPR029062">
    <property type="entry name" value="Class_I_gatase-like"/>
</dbReference>
<dbReference type="SUPFAM" id="SSF49785">
    <property type="entry name" value="Galactose-binding domain-like"/>
    <property type="match status" value="1"/>
</dbReference>
<evidence type="ECO:0000259" key="2">
    <source>
        <dbReference type="PROSITE" id="PS50093"/>
    </source>
</evidence>
<comment type="caution">
    <text evidence="4">The sequence shown here is derived from an EMBL/GenBank/DDBJ whole genome shotgun (WGS) entry which is preliminary data.</text>
</comment>
<dbReference type="Gene3D" id="3.40.50.880">
    <property type="match status" value="1"/>
</dbReference>
<dbReference type="InterPro" id="IPR035986">
    <property type="entry name" value="PKD_dom_sf"/>
</dbReference>
<organism evidence="4 5">
    <name type="scientific">Agromyces fucosus</name>
    <dbReference type="NCBI Taxonomy" id="41985"/>
    <lineage>
        <taxon>Bacteria</taxon>
        <taxon>Bacillati</taxon>
        <taxon>Actinomycetota</taxon>
        <taxon>Actinomycetes</taxon>
        <taxon>Micrococcales</taxon>
        <taxon>Microbacteriaceae</taxon>
        <taxon>Agromyces</taxon>
    </lineage>
</organism>
<dbReference type="Pfam" id="PF06283">
    <property type="entry name" value="ThuA"/>
    <property type="match status" value="1"/>
</dbReference>
<dbReference type="GO" id="GO:0030246">
    <property type="term" value="F:carbohydrate binding"/>
    <property type="evidence" value="ECO:0007669"/>
    <property type="project" value="InterPro"/>
</dbReference>
<feature type="domain" description="PKD" evidence="2">
    <location>
        <begin position="729"/>
        <end position="812"/>
    </location>
</feature>
<dbReference type="Pfam" id="PF18911">
    <property type="entry name" value="PKD_4"/>
    <property type="match status" value="1"/>
</dbReference>
<dbReference type="Gene3D" id="2.60.40.10">
    <property type="entry name" value="Immunoglobulins"/>
    <property type="match status" value="1"/>
</dbReference>
<sequence length="1500" mass="158297">MLSVGLCQLSDGSCQFNVERLGSTMKPNRKTPVLATGLAMAAALTVGLVSPASAHPGHEAEPEFRALVFSETAGFVHDSVAEAKAMWDELAAANHFEVVQATDSSLFTDAGLADFDVIVLAQASGDFWNASEEAAFEKYVRAGGGVVAMHNPIDSEQGNAFYRSLIGTEFTAHSAANTPGVLDVVDDEHPSTAELPDSITRNEEWYGFTKSVRGDKHVLTEMDPTSVPANTPGRMLDHPVTWCAPYEGGRTWITSIGHSKASYSEPLVRQHALGGIRYAAGVVDGDCTATDWDNFDKVPLDTETSAPWGIAIAPDERVFFTELVRGQVRIYDPALQSTVTAATIPVYGDGENGMTGLALDPDFETNGWVYLYYSPVGTPVNRLSRFTMSGNTMQLDTEKVMLEVPATRVAGEIGHTGGTLRVDGNGDLWLSVGDDVVPFESSGYTPIDERAGRGHFDAQRTSSNTNDLRGKLLRIHPEDDGTYSIPAGNMFAPGTEKTRPEIFAMGFRNPFRFSVDLDGTVFLADYGPDAGSANANRGPAGYVEWQVIREPGNYGWPYCHANNIAYNDFNFATNTSGAKFDCANPVNDSPNNTGLTQLPASIPAEVYYSYGASAEFPQLGSGSGSPMAGPVYHFDETLESDRKWPQYFDGTPLFYEWGRNYIKEFQLGGDGKLKAINPVLNNLQFLSPLDLQFGPDGALYLLEWGGGYGRDNPNSGLYRIDYSSTGRAPTAAASADVTSGGAPLTVAFSSEGTVDHDGDEFEFLWEFGDGATSTEANPSHTYAANGNYEARLTVTETTEYAKTGTATVAIVVGNTAPTVEITAPENGGFFGWGDTLPWKVEVTDPEDGEIDCADLSVQPALGHDDHAHPVDAVHACEGDALTILDEGHAAADAFWVIDARYTDKGGDGGISPLTSSDTNVYRAKRFQAHYWDEVNDVAVENNAAAEYGQYVGDIQDGDWLRYGDVNFAGIDAVRYRVSAGPEGGGTIELRLDSPTGELVASTPVASTGGWFTFKETDPTPIEAPAGTHDVYLVFESNPGVNWSMTLDVFEAIGAGVGEPPAGTPVIDNATQGNWIGTYGELGHAIPNVGTELPAGVTVTPAAGTSAYTWEQTSTNAAALQLPPAGTSRRASTWFSPTTAAVDVGIPAGEAYELSVYYNSYDASRQATITLARPDGSLIGPAQSVTDNKHGVWLTYQVVGPVQVRAAKGTGPNAVIGGIFLDEANASSDQDAPTVTADAGDPGASGWFTSDVSVELTADDGAGSGVESIEYSIGDGAWAAYDEPVAVTDDGETLVRYRATDQAGNVSSIGELTVKLDATVPTVIATSVEAPADSQWATRGITLTLTADDGAGSGIGAVQYAVGEGEWVAYTAPVRISAEGPSTIHYRALDVAGNESAPAEFEMPDAPALDVVATASTRCVAGKVLVSVKATNNESVPVALTFESAYGTKSFAAVAPGKNATHVFTTRQASVPADAVTITATAVTNGAPVTVTLETAYAAAS</sequence>
<dbReference type="InterPro" id="IPR006584">
    <property type="entry name" value="Cellulose-bd_IV"/>
</dbReference>
<feature type="domain" description="CBM6" evidence="3">
    <location>
        <begin position="924"/>
        <end position="1052"/>
    </location>
</feature>
<dbReference type="SUPFAM" id="SSF49299">
    <property type="entry name" value="PKD domain"/>
    <property type="match status" value="1"/>
</dbReference>
<dbReference type="PROSITE" id="PS50093">
    <property type="entry name" value="PKD"/>
    <property type="match status" value="1"/>
</dbReference>
<dbReference type="InterPro" id="IPR013783">
    <property type="entry name" value="Ig-like_fold"/>
</dbReference>
<evidence type="ECO:0000259" key="3">
    <source>
        <dbReference type="PROSITE" id="PS51175"/>
    </source>
</evidence>
<dbReference type="SUPFAM" id="SSF63829">
    <property type="entry name" value="Calcium-dependent phosphotriesterase"/>
    <property type="match status" value="1"/>
</dbReference>
<dbReference type="SUPFAM" id="SSF50952">
    <property type="entry name" value="Soluble quinoprotein glucose dehydrogenase"/>
    <property type="match status" value="1"/>
</dbReference>
<gene>
    <name evidence="4" type="ORF">ESP57_07815</name>
</gene>
<dbReference type="InterPro" id="IPR012938">
    <property type="entry name" value="Glc/Sorbosone_DH"/>
</dbReference>
<dbReference type="Pfam" id="PF07995">
    <property type="entry name" value="GSDH"/>
    <property type="match status" value="1"/>
</dbReference>
<evidence type="ECO:0000313" key="4">
    <source>
        <dbReference type="EMBL" id="RXZ48875.1"/>
    </source>
</evidence>
<dbReference type="InterPro" id="IPR058094">
    <property type="entry name" value="Ig-like_OmpL47-like"/>
</dbReference>
<dbReference type="InterPro" id="IPR008979">
    <property type="entry name" value="Galactose-bd-like_sf"/>
</dbReference>
<dbReference type="OrthoDB" id="6402258at2"/>
<dbReference type="PROSITE" id="PS51175">
    <property type="entry name" value="CBM6"/>
    <property type="match status" value="1"/>
</dbReference>
<dbReference type="Gene3D" id="2.120.10.30">
    <property type="entry name" value="TolB, C-terminal domain"/>
    <property type="match status" value="1"/>
</dbReference>
<evidence type="ECO:0000256" key="1">
    <source>
        <dbReference type="ARBA" id="ARBA00022729"/>
    </source>
</evidence>
<protein>
    <submittedName>
        <fullName evidence="4">Carbohydrate-binding protein</fullName>
    </submittedName>
</protein>
<name>A0A4Q2JL62_9MICO</name>
<dbReference type="InterPro" id="IPR000601">
    <property type="entry name" value="PKD_dom"/>
</dbReference>
<dbReference type="SMART" id="SM00606">
    <property type="entry name" value="CBD_IV"/>
    <property type="match status" value="1"/>
</dbReference>
<evidence type="ECO:0000313" key="5">
    <source>
        <dbReference type="Proteomes" id="UP000292935"/>
    </source>
</evidence>
<keyword evidence="5" id="KW-1185">Reference proteome</keyword>
<dbReference type="InterPro" id="IPR022409">
    <property type="entry name" value="PKD/Chitinase_dom"/>
</dbReference>
<dbReference type="InterPro" id="IPR005084">
    <property type="entry name" value="CBM6"/>
</dbReference>
<reference evidence="4 5" key="1">
    <citation type="submission" date="2019-01" db="EMBL/GenBank/DDBJ databases">
        <authorList>
            <person name="Li J."/>
        </authorList>
    </citation>
    <scope>NUCLEOTIDE SEQUENCE [LARGE SCALE GENOMIC DNA]</scope>
    <source>
        <strain evidence="4 5">CCUG 35506</strain>
    </source>
</reference>